<dbReference type="InterPro" id="IPR000620">
    <property type="entry name" value="EamA_dom"/>
</dbReference>
<keyword evidence="1" id="KW-0472">Membrane</keyword>
<keyword evidence="1" id="KW-1133">Transmembrane helix</keyword>
<dbReference type="OrthoDB" id="9810239at2"/>
<feature type="transmembrane region" description="Helical" evidence="1">
    <location>
        <begin position="215"/>
        <end position="233"/>
    </location>
</feature>
<reference evidence="3 4" key="1">
    <citation type="submission" date="2019-06" db="EMBL/GenBank/DDBJ databases">
        <authorList>
            <person name="Li M."/>
        </authorList>
    </citation>
    <scope>NUCLEOTIDE SEQUENCE [LARGE SCALE GENOMIC DNA]</scope>
    <source>
        <strain evidence="3 4">BGMRC6574</strain>
    </source>
</reference>
<comment type="caution">
    <text evidence="3">The sequence shown here is derived from an EMBL/GenBank/DDBJ whole genome shotgun (WGS) entry which is preliminary data.</text>
</comment>
<accession>A0A506UDB3</accession>
<feature type="transmembrane region" description="Helical" evidence="1">
    <location>
        <begin position="103"/>
        <end position="123"/>
    </location>
</feature>
<feature type="domain" description="EamA" evidence="2">
    <location>
        <begin position="129"/>
        <end position="253"/>
    </location>
</feature>
<feature type="transmembrane region" description="Helical" evidence="1">
    <location>
        <begin position="160"/>
        <end position="178"/>
    </location>
</feature>
<feature type="transmembrane region" description="Helical" evidence="1">
    <location>
        <begin position="12"/>
        <end position="33"/>
    </location>
</feature>
<dbReference type="GO" id="GO:0016020">
    <property type="term" value="C:membrane"/>
    <property type="evidence" value="ECO:0007669"/>
    <property type="project" value="InterPro"/>
</dbReference>
<feature type="transmembrane region" description="Helical" evidence="1">
    <location>
        <begin position="129"/>
        <end position="148"/>
    </location>
</feature>
<dbReference type="PANTHER" id="PTHR22911">
    <property type="entry name" value="ACYL-MALONYL CONDENSING ENZYME-RELATED"/>
    <property type="match status" value="1"/>
</dbReference>
<organism evidence="3 4">
    <name type="scientific">Pararhizobium mangrovi</name>
    <dbReference type="NCBI Taxonomy" id="2590452"/>
    <lineage>
        <taxon>Bacteria</taxon>
        <taxon>Pseudomonadati</taxon>
        <taxon>Pseudomonadota</taxon>
        <taxon>Alphaproteobacteria</taxon>
        <taxon>Hyphomicrobiales</taxon>
        <taxon>Rhizobiaceae</taxon>
        <taxon>Rhizobium/Agrobacterium group</taxon>
        <taxon>Pararhizobium</taxon>
    </lineage>
</organism>
<dbReference type="RefSeq" id="WP_141165526.1">
    <property type="nucleotide sequence ID" value="NZ_VHLH01000003.1"/>
</dbReference>
<feature type="domain" description="EamA" evidence="2">
    <location>
        <begin position="14"/>
        <end position="119"/>
    </location>
</feature>
<dbReference type="EMBL" id="VHLH01000003">
    <property type="protein sequence ID" value="TPW31930.1"/>
    <property type="molecule type" value="Genomic_DNA"/>
</dbReference>
<gene>
    <name evidence="3" type="ORF">FJU11_02545</name>
</gene>
<dbReference type="Proteomes" id="UP000320314">
    <property type="component" value="Unassembled WGS sequence"/>
</dbReference>
<sequence>MDVPLVRLADGGVWSILAARSGATFVVAIAIWLAYRTLAGRSIRLVPGLGGSMVVAVYAVGAVTFVLAVFNTSTANLVFILSFNTVFSALLSWIFLKERPRRATFLAMGAMIVGVAIIVREGVSLGHGFGDAMALATAFLTAAALTAARATGRDMGFTPLVANLFPALVALFLLPTGGPVIRDPVWIALNGFVVIPLAFWCLASAPRYIPSPEVAMFYLLETILAPVWVWLIFGEVPTTATLSGGAIMIAALAAHSVWQVRRSRRSTFSRGVQRAV</sequence>
<keyword evidence="1" id="KW-0812">Transmembrane</keyword>
<name>A0A506UDB3_9HYPH</name>
<feature type="transmembrane region" description="Helical" evidence="1">
    <location>
        <begin position="45"/>
        <end position="70"/>
    </location>
</feature>
<dbReference type="InterPro" id="IPR037185">
    <property type="entry name" value="EmrE-like"/>
</dbReference>
<dbReference type="SUPFAM" id="SSF103481">
    <property type="entry name" value="Multidrug resistance efflux transporter EmrE"/>
    <property type="match status" value="2"/>
</dbReference>
<keyword evidence="4" id="KW-1185">Reference proteome</keyword>
<proteinExistence type="predicted"/>
<feature type="transmembrane region" description="Helical" evidence="1">
    <location>
        <begin position="76"/>
        <end position="96"/>
    </location>
</feature>
<dbReference type="PANTHER" id="PTHR22911:SF135">
    <property type="entry name" value="BLR4310 PROTEIN"/>
    <property type="match status" value="1"/>
</dbReference>
<evidence type="ECO:0000256" key="1">
    <source>
        <dbReference type="SAM" id="Phobius"/>
    </source>
</evidence>
<feature type="transmembrane region" description="Helical" evidence="1">
    <location>
        <begin position="184"/>
        <end position="203"/>
    </location>
</feature>
<dbReference type="AlphaFoldDB" id="A0A506UDB3"/>
<dbReference type="Pfam" id="PF00892">
    <property type="entry name" value="EamA"/>
    <property type="match status" value="2"/>
</dbReference>
<feature type="transmembrane region" description="Helical" evidence="1">
    <location>
        <begin position="239"/>
        <end position="260"/>
    </location>
</feature>
<evidence type="ECO:0000259" key="2">
    <source>
        <dbReference type="Pfam" id="PF00892"/>
    </source>
</evidence>
<evidence type="ECO:0000313" key="4">
    <source>
        <dbReference type="Proteomes" id="UP000320314"/>
    </source>
</evidence>
<protein>
    <submittedName>
        <fullName evidence="3">DMT family transporter</fullName>
    </submittedName>
</protein>
<evidence type="ECO:0000313" key="3">
    <source>
        <dbReference type="EMBL" id="TPW31930.1"/>
    </source>
</evidence>